<evidence type="ECO:0000256" key="4">
    <source>
        <dbReference type="ARBA" id="ARBA00023080"/>
    </source>
</evidence>
<evidence type="ECO:0000256" key="3">
    <source>
        <dbReference type="ARBA" id="ARBA00012379"/>
    </source>
</evidence>
<dbReference type="GO" id="GO:0006226">
    <property type="term" value="P:dUMP biosynthetic process"/>
    <property type="evidence" value="ECO:0007669"/>
    <property type="project" value="InterPro"/>
</dbReference>
<dbReference type="GO" id="GO:0004170">
    <property type="term" value="F:dUTP diphosphatase activity"/>
    <property type="evidence" value="ECO:0007669"/>
    <property type="project" value="UniProtKB-EC"/>
</dbReference>
<evidence type="ECO:0000313" key="6">
    <source>
        <dbReference type="Ensembl" id="ENSDNVP00000026025.1"/>
    </source>
</evidence>
<comment type="similarity">
    <text evidence="2">Belongs to the dUTPase family.</text>
</comment>
<reference evidence="6" key="1">
    <citation type="submission" date="2025-08" db="UniProtKB">
        <authorList>
            <consortium name="Ensembl"/>
        </authorList>
    </citation>
    <scope>IDENTIFICATION</scope>
</reference>
<sequence length="156" mass="16777">MVLSATPPKHNSSKKQKCTQEMPFISLLLYNEQAMPGSAGLGLQLPHNEITLEPENHHSVRMGLAITVPQGYYGCVEPCNGLALQAAIHYTGSQLLQCAQVDQIAQLICEQIGVPTIQETDSLQPTQQPGGLGSTGHAVWVHGLTKPEQSEGDNHC</sequence>
<keyword evidence="4" id="KW-0546">Nucleotide metabolism</keyword>
<dbReference type="Proteomes" id="UP000694423">
    <property type="component" value="Unplaced"/>
</dbReference>
<comment type="pathway">
    <text evidence="1">Pyrimidine metabolism; dUMP biosynthesis; dUMP from dCTP (dUTP route): step 2/2.</text>
</comment>
<evidence type="ECO:0000256" key="2">
    <source>
        <dbReference type="ARBA" id="ARBA00006581"/>
    </source>
</evidence>
<dbReference type="InterPro" id="IPR008181">
    <property type="entry name" value="dUTPase"/>
</dbReference>
<dbReference type="InterPro" id="IPR036157">
    <property type="entry name" value="dUTPase-like_sf"/>
</dbReference>
<proteinExistence type="inferred from homology"/>
<dbReference type="Pfam" id="PF00692">
    <property type="entry name" value="dUTPase"/>
    <property type="match status" value="1"/>
</dbReference>
<dbReference type="EC" id="3.6.1.23" evidence="3"/>
<dbReference type="Ensembl" id="ENSDNVT00000031479.1">
    <property type="protein sequence ID" value="ENSDNVP00000026025.1"/>
    <property type="gene ID" value="ENSDNVG00000018106.1"/>
</dbReference>
<protein>
    <recommendedName>
        <fullName evidence="3">dUTP diphosphatase</fullName>
        <ecNumber evidence="3">3.6.1.23</ecNumber>
    </recommendedName>
</protein>
<organism evidence="6 7">
    <name type="scientific">Dromaius novaehollandiae</name>
    <name type="common">Emu</name>
    <dbReference type="NCBI Taxonomy" id="8790"/>
    <lineage>
        <taxon>Eukaryota</taxon>
        <taxon>Metazoa</taxon>
        <taxon>Chordata</taxon>
        <taxon>Craniata</taxon>
        <taxon>Vertebrata</taxon>
        <taxon>Euteleostomi</taxon>
        <taxon>Archelosauria</taxon>
        <taxon>Archosauria</taxon>
        <taxon>Dinosauria</taxon>
        <taxon>Saurischia</taxon>
        <taxon>Theropoda</taxon>
        <taxon>Coelurosauria</taxon>
        <taxon>Aves</taxon>
        <taxon>Palaeognathae</taxon>
        <taxon>Casuariiformes</taxon>
        <taxon>Dromaiidae</taxon>
        <taxon>Dromaius</taxon>
    </lineage>
</organism>
<dbReference type="GO" id="GO:0000287">
    <property type="term" value="F:magnesium ion binding"/>
    <property type="evidence" value="ECO:0007669"/>
    <property type="project" value="InterPro"/>
</dbReference>
<dbReference type="AlphaFoldDB" id="A0A8C4KUJ6"/>
<dbReference type="GO" id="GO:0046081">
    <property type="term" value="P:dUTP catabolic process"/>
    <property type="evidence" value="ECO:0007669"/>
    <property type="project" value="InterPro"/>
</dbReference>
<reference evidence="6" key="2">
    <citation type="submission" date="2025-09" db="UniProtKB">
        <authorList>
            <consortium name="Ensembl"/>
        </authorList>
    </citation>
    <scope>IDENTIFICATION</scope>
</reference>
<name>A0A8C4KUJ6_DRONO</name>
<dbReference type="PANTHER" id="PTHR11241:SF0">
    <property type="entry name" value="DEOXYURIDINE 5'-TRIPHOSPHATE NUCLEOTIDOHYDROLASE"/>
    <property type="match status" value="1"/>
</dbReference>
<evidence type="ECO:0000259" key="5">
    <source>
        <dbReference type="Pfam" id="PF00692"/>
    </source>
</evidence>
<dbReference type="Gene3D" id="2.70.40.10">
    <property type="match status" value="2"/>
</dbReference>
<dbReference type="InterPro" id="IPR029054">
    <property type="entry name" value="dUTPase-like"/>
</dbReference>
<dbReference type="PANTHER" id="PTHR11241">
    <property type="entry name" value="DEOXYURIDINE 5'-TRIPHOSPHATE NUCLEOTIDOHYDROLASE"/>
    <property type="match status" value="1"/>
</dbReference>
<evidence type="ECO:0000256" key="1">
    <source>
        <dbReference type="ARBA" id="ARBA00005142"/>
    </source>
</evidence>
<accession>A0A8C4KUJ6</accession>
<dbReference type="SUPFAM" id="SSF51283">
    <property type="entry name" value="dUTPase-like"/>
    <property type="match status" value="1"/>
</dbReference>
<feature type="domain" description="dUTPase-like" evidence="5">
    <location>
        <begin position="33"/>
        <end position="91"/>
    </location>
</feature>
<keyword evidence="7" id="KW-1185">Reference proteome</keyword>
<evidence type="ECO:0000313" key="7">
    <source>
        <dbReference type="Proteomes" id="UP000694423"/>
    </source>
</evidence>